<name>A0ABW3D0Y0_9FLAO</name>
<dbReference type="RefSeq" id="WP_386407620.1">
    <property type="nucleotide sequence ID" value="NZ_JBHTJH010000008.1"/>
</dbReference>
<evidence type="ECO:0000313" key="1">
    <source>
        <dbReference type="EMBL" id="MFD0862503.1"/>
    </source>
</evidence>
<dbReference type="Proteomes" id="UP001596978">
    <property type="component" value="Unassembled WGS sequence"/>
</dbReference>
<comment type="caution">
    <text evidence="1">The sequence shown here is derived from an EMBL/GenBank/DDBJ whole genome shotgun (WGS) entry which is preliminary data.</text>
</comment>
<reference evidence="2" key="1">
    <citation type="journal article" date="2019" name="Int. J. Syst. Evol. Microbiol.">
        <title>The Global Catalogue of Microorganisms (GCM) 10K type strain sequencing project: providing services to taxonomists for standard genome sequencing and annotation.</title>
        <authorList>
            <consortium name="The Broad Institute Genomics Platform"/>
            <consortium name="The Broad Institute Genome Sequencing Center for Infectious Disease"/>
            <person name="Wu L."/>
            <person name="Ma J."/>
        </authorList>
    </citation>
    <scope>NUCLEOTIDE SEQUENCE [LARGE SCALE GENOMIC DNA]</scope>
    <source>
        <strain evidence="2">CCUG 62952</strain>
    </source>
</reference>
<accession>A0ABW3D0Y0</accession>
<keyword evidence="2" id="KW-1185">Reference proteome</keyword>
<proteinExistence type="predicted"/>
<organism evidence="1 2">
    <name type="scientific">Sungkyunkwania multivorans</name>
    <dbReference type="NCBI Taxonomy" id="1173618"/>
    <lineage>
        <taxon>Bacteria</taxon>
        <taxon>Pseudomonadati</taxon>
        <taxon>Bacteroidota</taxon>
        <taxon>Flavobacteriia</taxon>
        <taxon>Flavobacteriales</taxon>
        <taxon>Flavobacteriaceae</taxon>
        <taxon>Sungkyunkwania</taxon>
    </lineage>
</organism>
<protein>
    <submittedName>
        <fullName evidence="1">Uncharacterized protein</fullName>
    </submittedName>
</protein>
<sequence length="77" mass="9139">MALDIPLDKIRQFPLHEQHLYQNEYVTLEYKFKPTSNLDVQEYMEYLKGHFKRKYDAYSIEVGILQQQLGNNDGKGS</sequence>
<dbReference type="EMBL" id="JBHTJH010000008">
    <property type="protein sequence ID" value="MFD0862503.1"/>
    <property type="molecule type" value="Genomic_DNA"/>
</dbReference>
<gene>
    <name evidence="1" type="ORF">ACFQ1M_09815</name>
</gene>
<evidence type="ECO:0000313" key="2">
    <source>
        <dbReference type="Proteomes" id="UP001596978"/>
    </source>
</evidence>